<feature type="region of interest" description="Disordered" evidence="1">
    <location>
        <begin position="446"/>
        <end position="467"/>
    </location>
</feature>
<dbReference type="Proteomes" id="UP001295684">
    <property type="component" value="Unassembled WGS sequence"/>
</dbReference>
<protein>
    <submittedName>
        <fullName evidence="2">Uncharacterized protein</fullName>
    </submittedName>
</protein>
<evidence type="ECO:0000313" key="3">
    <source>
        <dbReference type="Proteomes" id="UP001295684"/>
    </source>
</evidence>
<comment type="caution">
    <text evidence="2">The sequence shown here is derived from an EMBL/GenBank/DDBJ whole genome shotgun (WGS) entry which is preliminary data.</text>
</comment>
<dbReference type="AlphaFoldDB" id="A0AAD1U6B4"/>
<keyword evidence="3" id="KW-1185">Reference proteome</keyword>
<name>A0AAD1U6B4_EUPCR</name>
<evidence type="ECO:0000313" key="2">
    <source>
        <dbReference type="EMBL" id="CAI2362150.1"/>
    </source>
</evidence>
<organism evidence="2 3">
    <name type="scientific">Euplotes crassus</name>
    <dbReference type="NCBI Taxonomy" id="5936"/>
    <lineage>
        <taxon>Eukaryota</taxon>
        <taxon>Sar</taxon>
        <taxon>Alveolata</taxon>
        <taxon>Ciliophora</taxon>
        <taxon>Intramacronucleata</taxon>
        <taxon>Spirotrichea</taxon>
        <taxon>Hypotrichia</taxon>
        <taxon>Euplotida</taxon>
        <taxon>Euplotidae</taxon>
        <taxon>Moneuplotes</taxon>
    </lineage>
</organism>
<proteinExistence type="predicted"/>
<reference evidence="2" key="1">
    <citation type="submission" date="2023-07" db="EMBL/GenBank/DDBJ databases">
        <authorList>
            <consortium name="AG Swart"/>
            <person name="Singh M."/>
            <person name="Singh A."/>
            <person name="Seah K."/>
            <person name="Emmerich C."/>
        </authorList>
    </citation>
    <scope>NUCLEOTIDE SEQUENCE</scope>
    <source>
        <strain evidence="2">DP1</strain>
    </source>
</reference>
<gene>
    <name evidence="2" type="ORF">ECRASSUSDP1_LOCUS3472</name>
</gene>
<accession>A0AAD1U6B4</accession>
<dbReference type="EMBL" id="CAMPGE010003320">
    <property type="protein sequence ID" value="CAI2362150.1"/>
    <property type="molecule type" value="Genomic_DNA"/>
</dbReference>
<sequence>MKEPKKANLFRKISEICNVLPYFGPIENCDLLMTTFSTNSRKIWNDNIKIWIRILKDTLVPTKITHENIKEHTDIYSNHIYTYKLDFNIKEVLEDQKIILSFLKSLKNPIQVTSFLIKPYISSEISEFPDESLNESLKIFSEALGLPVGNRDSSKISRKNLAFSPIFQVPFKMSSSSLNSGLLVQYPSAGSSWSLSNKRQLILKNITFQGIFLLACEKVTKEEQERLSKVTTIEIVERMWCTLQTERAFTEMNTVLRKYLPNLTHIWLKNESLQTLLGQIELMKLFLDLNATIHCPPGPLHNTYHTTLYSSSAYFKNSVMFMSEEIVTSAITVKVTGKMHLSSDRLFIEEGYITKFRKPRNAEIDLEEQSEIRCYSFDTLIVNFIMVKLKDLEKIEIEYATLSRGSGRLKMLDGNKEGLIASEKLFKGLNKQCIVKITNPLNHSFKPLKTSKHSRNTPQPYPNLPSFLTKPSKSLPHKIELDIPMPSCPISKPLACLDHISSLHLIMEAWQAKPPCLVETLREILRLPNLASVKIRKKTPKAFEIKKKSPQSGISSRKLLRQADLPVSLPVSFDNL</sequence>
<evidence type="ECO:0000256" key="1">
    <source>
        <dbReference type="SAM" id="MobiDB-lite"/>
    </source>
</evidence>